<name>D0BJF8_9LACT</name>
<dbReference type="Proteomes" id="UP000002939">
    <property type="component" value="Unassembled WGS sequence"/>
</dbReference>
<dbReference type="AlphaFoldDB" id="D0BJF8"/>
<dbReference type="eggNOG" id="COG3340">
    <property type="taxonomic scope" value="Bacteria"/>
</dbReference>
<comment type="similarity">
    <text evidence="1">Belongs to the peptidase S51 family.</text>
</comment>
<keyword evidence="6" id="KW-1185">Reference proteome</keyword>
<evidence type="ECO:0008006" key="7">
    <source>
        <dbReference type="Google" id="ProtNLM"/>
    </source>
</evidence>
<keyword evidence="2" id="KW-0645">Protease</keyword>
<dbReference type="Pfam" id="PF03575">
    <property type="entry name" value="Peptidase_S51"/>
    <property type="match status" value="1"/>
</dbReference>
<dbReference type="HOGENOM" id="CLU_1132267_0_0_9"/>
<evidence type="ECO:0000256" key="3">
    <source>
        <dbReference type="ARBA" id="ARBA00022801"/>
    </source>
</evidence>
<dbReference type="InterPro" id="IPR029062">
    <property type="entry name" value="Class_I_gatase-like"/>
</dbReference>
<dbReference type="InterPro" id="IPR005320">
    <property type="entry name" value="Peptidase_S51"/>
</dbReference>
<evidence type="ECO:0000256" key="2">
    <source>
        <dbReference type="ARBA" id="ARBA00022670"/>
    </source>
</evidence>
<dbReference type="RefSeq" id="WP_006702366.1">
    <property type="nucleotide sequence ID" value="NZ_KI391971.1"/>
</dbReference>
<dbReference type="Gene3D" id="3.40.50.880">
    <property type="match status" value="1"/>
</dbReference>
<evidence type="ECO:0000313" key="6">
    <source>
        <dbReference type="Proteomes" id="UP000002939"/>
    </source>
</evidence>
<evidence type="ECO:0000313" key="5">
    <source>
        <dbReference type="EMBL" id="EEW93211.1"/>
    </source>
</evidence>
<protein>
    <recommendedName>
        <fullName evidence="7">Peptidase E</fullName>
    </recommendedName>
</protein>
<dbReference type="SUPFAM" id="SSF52317">
    <property type="entry name" value="Class I glutamine amidotransferase-like"/>
    <property type="match status" value="1"/>
</dbReference>
<comment type="caution">
    <text evidence="5">The sequence shown here is derived from an EMBL/GenBank/DDBJ whole genome shotgun (WGS) entry which is preliminary data.</text>
</comment>
<dbReference type="GO" id="GO:0008236">
    <property type="term" value="F:serine-type peptidase activity"/>
    <property type="evidence" value="ECO:0007669"/>
    <property type="project" value="UniProtKB-KW"/>
</dbReference>
<proteinExistence type="inferred from homology"/>
<gene>
    <name evidence="5" type="ORF">HMPREF0446_00093</name>
</gene>
<accession>D0BJF8</accession>
<evidence type="ECO:0000256" key="4">
    <source>
        <dbReference type="ARBA" id="ARBA00022825"/>
    </source>
</evidence>
<sequence>MKYFLTSSASIPESYKVNSANGFIENLKNALGKTTIKTLYISSDPDAYELTDDFSSYTKLGFEEVGLHFDPFIIFDHRQTVNVQEYLNEVDLVILSGGHVPTQNQFFQEIQLAEKIQTFKGVVIGISAGTMNAAETVYAHPELEGESINPDYQRFLIGLRLTTKQVIPHYNFLKHEYLDGKHVIKEIATEDSMNQEFYIFPDGTYIYGHDGMEELYGEAYLLKDKIFKKINTNDQIISL</sequence>
<reference evidence="5" key="1">
    <citation type="submission" date="2009-09" db="EMBL/GenBank/DDBJ databases">
        <authorList>
            <consortium name="The Broad Institute Genome Sequencing Platform"/>
            <person name="Ward D."/>
            <person name="Feldgarden M."/>
            <person name="Earl A."/>
            <person name="Young S.K."/>
            <person name="Zeng Q."/>
            <person name="Koehrsen M."/>
            <person name="Alvarado L."/>
            <person name="Berlin A."/>
            <person name="Bochicchio J."/>
            <person name="Borenstein D."/>
            <person name="Chapman S.B."/>
            <person name="Chen Z."/>
            <person name="Engels R."/>
            <person name="Freedman E."/>
            <person name="Gellesch M."/>
            <person name="Goldberg J."/>
            <person name="Griggs A."/>
            <person name="Gujja S."/>
            <person name="Heilman E."/>
            <person name="Heiman D."/>
            <person name="Hepburn T."/>
            <person name="Howarth C."/>
            <person name="Jen D."/>
            <person name="Larson L."/>
            <person name="Lewis B."/>
            <person name="Mehta T."/>
            <person name="Park D."/>
            <person name="Pearson M."/>
            <person name="Roberts A."/>
            <person name="Saif S."/>
            <person name="Shea T."/>
            <person name="Shenoy N."/>
            <person name="Sisk P."/>
            <person name="Stolte C."/>
            <person name="Sykes S."/>
            <person name="Thomson T."/>
            <person name="Walk T."/>
            <person name="White J."/>
            <person name="Yandava C."/>
            <person name="Sibley C.D."/>
            <person name="Field T.R."/>
            <person name="Grinwis M."/>
            <person name="Eshaghurshan C.S."/>
            <person name="Surette M.G."/>
            <person name="Haas B."/>
            <person name="Nusbaum C."/>
            <person name="Birren B."/>
        </authorList>
    </citation>
    <scope>NUCLEOTIDE SEQUENCE [LARGE SCALE GENOMIC DNA]</scope>
    <source>
        <strain evidence="5">ATCC 700633</strain>
    </source>
</reference>
<dbReference type="GO" id="GO:0006508">
    <property type="term" value="P:proteolysis"/>
    <property type="evidence" value="ECO:0007669"/>
    <property type="project" value="UniProtKB-KW"/>
</dbReference>
<dbReference type="EMBL" id="ACRF02000016">
    <property type="protein sequence ID" value="EEW93211.1"/>
    <property type="molecule type" value="Genomic_DNA"/>
</dbReference>
<reference evidence="5" key="2">
    <citation type="submission" date="2011-10" db="EMBL/GenBank/DDBJ databases">
        <title>The Genome Sequence of Granulicatella elegans ATCC 700633.</title>
        <authorList>
            <consortium name="The Broad Institute Genome Sequencing Platform"/>
            <consortium name="The Broad Institute Genome Sequencing Center for Infectious Disease"/>
            <person name="Earl A."/>
            <person name="Ward D."/>
            <person name="Feldgarden M."/>
            <person name="Gevers D."/>
            <person name="Sibley C.D."/>
            <person name="Field T.R."/>
            <person name="Grinwis M."/>
            <person name="Eshaghurshan C.S."/>
            <person name="Surette M.G."/>
            <person name="Young S.K."/>
            <person name="Zeng Q."/>
            <person name="Gargeya S."/>
            <person name="Fitzgerald M."/>
            <person name="Haas B."/>
            <person name="Abouelleil A."/>
            <person name="Alvarado L."/>
            <person name="Arachchi H.M."/>
            <person name="Berlin A."/>
            <person name="Brown A."/>
            <person name="Chapman S.B."/>
            <person name="Chen Z."/>
            <person name="Dunbar C."/>
            <person name="Freedman E."/>
            <person name="Gearin G."/>
            <person name="Goldberg J."/>
            <person name="Griggs A."/>
            <person name="Gujja S."/>
            <person name="Heiman D."/>
            <person name="Howarth C."/>
            <person name="Larson L."/>
            <person name="Lui A."/>
            <person name="MacDonald P.J.P."/>
            <person name="Montmayeur A."/>
            <person name="Murphy C."/>
            <person name="Neiman D."/>
            <person name="Pearson M."/>
            <person name="Priest M."/>
            <person name="Roberts A."/>
            <person name="Saif S."/>
            <person name="Shea T."/>
            <person name="Shenoy N."/>
            <person name="Sisk P."/>
            <person name="Stolte C."/>
            <person name="Sykes S."/>
            <person name="Wortman J."/>
            <person name="Nusbaum C."/>
            <person name="Birren B."/>
        </authorList>
    </citation>
    <scope>NUCLEOTIDE SEQUENCE [LARGE SCALE GENOMIC DNA]</scope>
    <source>
        <strain evidence="5">ATCC 700633</strain>
    </source>
</reference>
<keyword evidence="4" id="KW-0720">Serine protease</keyword>
<organism evidence="5 6">
    <name type="scientific">Granulicatella elegans ATCC 700633</name>
    <dbReference type="NCBI Taxonomy" id="626369"/>
    <lineage>
        <taxon>Bacteria</taxon>
        <taxon>Bacillati</taxon>
        <taxon>Bacillota</taxon>
        <taxon>Bacilli</taxon>
        <taxon>Lactobacillales</taxon>
        <taxon>Carnobacteriaceae</taxon>
        <taxon>Granulicatella</taxon>
    </lineage>
</organism>
<evidence type="ECO:0000256" key="1">
    <source>
        <dbReference type="ARBA" id="ARBA00006534"/>
    </source>
</evidence>
<keyword evidence="3" id="KW-0378">Hydrolase</keyword>